<dbReference type="EMBL" id="PQXI01000288">
    <property type="protein sequence ID" value="TGO20510.1"/>
    <property type="molecule type" value="Genomic_DNA"/>
</dbReference>
<feature type="domain" description="Heterokaryon incompatibility" evidence="1">
    <location>
        <begin position="3"/>
        <end position="122"/>
    </location>
</feature>
<dbReference type="AlphaFoldDB" id="A0A4Z1FAC8"/>
<accession>A0A4Z1FAC8</accession>
<dbReference type="PANTHER" id="PTHR33112">
    <property type="entry name" value="DOMAIN PROTEIN, PUTATIVE-RELATED"/>
    <property type="match status" value="1"/>
</dbReference>
<protein>
    <recommendedName>
        <fullName evidence="1">Heterokaryon incompatibility domain-containing protein</fullName>
    </recommendedName>
</protein>
<comment type="caution">
    <text evidence="2">The sequence shown here is derived from an EMBL/GenBank/DDBJ whole genome shotgun (WGS) entry which is preliminary data.</text>
</comment>
<sequence length="307" mass="35191">MEIHYVWIDSLYIIQDDDADWKRESACMAAIYSHSYLNIAATDARDSPGGCLNIRCLKQLSFKLGTKSHPITDQYRNIEWAVRLRPSFESVYHRYNSCVISETDLLDKINTPLLSRAWVFQERQLAPRTLHFHPSELVMECKSGLRCECTVLERMSEGSGSNSKDQDSLGPEVYEIFNKWNELVKEYSQLLITRESDRLIALIGIATQFQKKVNCGYLAGLWSSDIANGLLWDITGSPYMRERMDLKRIEEPFAPTWSWASLVQGVGTFTTSVVFQPGQAATFPNVHTFGANNQRDRDYKNWGLQHT</sequence>
<evidence type="ECO:0000259" key="1">
    <source>
        <dbReference type="Pfam" id="PF06985"/>
    </source>
</evidence>
<dbReference type="InterPro" id="IPR010730">
    <property type="entry name" value="HET"/>
</dbReference>
<dbReference type="PANTHER" id="PTHR33112:SF10">
    <property type="entry name" value="TOL"/>
    <property type="match status" value="1"/>
</dbReference>
<keyword evidence="3" id="KW-1185">Reference proteome</keyword>
<evidence type="ECO:0000313" key="2">
    <source>
        <dbReference type="EMBL" id="TGO20510.1"/>
    </source>
</evidence>
<organism evidence="2 3">
    <name type="scientific">Botrytis paeoniae</name>
    <dbReference type="NCBI Taxonomy" id="278948"/>
    <lineage>
        <taxon>Eukaryota</taxon>
        <taxon>Fungi</taxon>
        <taxon>Dikarya</taxon>
        <taxon>Ascomycota</taxon>
        <taxon>Pezizomycotina</taxon>
        <taxon>Leotiomycetes</taxon>
        <taxon>Helotiales</taxon>
        <taxon>Sclerotiniaceae</taxon>
        <taxon>Botrytis</taxon>
    </lineage>
</organism>
<gene>
    <name evidence="2" type="ORF">BPAE_0289g00080</name>
</gene>
<dbReference type="Proteomes" id="UP000297910">
    <property type="component" value="Unassembled WGS sequence"/>
</dbReference>
<name>A0A4Z1FAC8_9HELO</name>
<reference evidence="2 3" key="1">
    <citation type="submission" date="2017-12" db="EMBL/GenBank/DDBJ databases">
        <title>Comparative genomics of Botrytis spp.</title>
        <authorList>
            <person name="Valero-Jimenez C.A."/>
            <person name="Tapia P."/>
            <person name="Veloso J."/>
            <person name="Silva-Moreno E."/>
            <person name="Staats M."/>
            <person name="Valdes J.H."/>
            <person name="Van Kan J.A.L."/>
        </authorList>
    </citation>
    <scope>NUCLEOTIDE SEQUENCE [LARGE SCALE GENOMIC DNA]</scope>
    <source>
        <strain evidence="2 3">Bp0003</strain>
    </source>
</reference>
<dbReference type="Pfam" id="PF06985">
    <property type="entry name" value="HET"/>
    <property type="match status" value="1"/>
</dbReference>
<proteinExistence type="predicted"/>
<evidence type="ECO:0000313" key="3">
    <source>
        <dbReference type="Proteomes" id="UP000297910"/>
    </source>
</evidence>